<name>A0A2P6RSE6_ROSCH</name>
<keyword evidence="2 10" id="KW-0489">Methyltransferase</keyword>
<evidence type="ECO:0000313" key="11">
    <source>
        <dbReference type="Proteomes" id="UP000238479"/>
    </source>
</evidence>
<dbReference type="OMA" id="HQCKLAN"/>
<feature type="region of interest" description="Disordered" evidence="8">
    <location>
        <begin position="372"/>
        <end position="392"/>
    </location>
</feature>
<feature type="region of interest" description="Disordered" evidence="8">
    <location>
        <begin position="412"/>
        <end position="434"/>
    </location>
</feature>
<organism evidence="10 11">
    <name type="scientific">Rosa chinensis</name>
    <name type="common">China rose</name>
    <dbReference type="NCBI Taxonomy" id="74649"/>
    <lineage>
        <taxon>Eukaryota</taxon>
        <taxon>Viridiplantae</taxon>
        <taxon>Streptophyta</taxon>
        <taxon>Embryophyta</taxon>
        <taxon>Tracheophyta</taxon>
        <taxon>Spermatophyta</taxon>
        <taxon>Magnoliopsida</taxon>
        <taxon>eudicotyledons</taxon>
        <taxon>Gunneridae</taxon>
        <taxon>Pentapetalae</taxon>
        <taxon>rosids</taxon>
        <taxon>fabids</taxon>
        <taxon>Rosales</taxon>
        <taxon>Rosaceae</taxon>
        <taxon>Rosoideae</taxon>
        <taxon>Rosoideae incertae sedis</taxon>
        <taxon>Rosa</taxon>
    </lineage>
</organism>
<evidence type="ECO:0000259" key="9">
    <source>
        <dbReference type="PROSITE" id="PS51680"/>
    </source>
</evidence>
<keyword evidence="3 10" id="KW-0808">Transferase</keyword>
<dbReference type="GO" id="GO:0003886">
    <property type="term" value="F:DNA (cytosine-5-)-methyltransferase activity"/>
    <property type="evidence" value="ECO:0007669"/>
    <property type="project" value="UniProtKB-EC"/>
</dbReference>
<dbReference type="EC" id="2.1.1.37" evidence="10"/>
<evidence type="ECO:0000256" key="7">
    <source>
        <dbReference type="ARBA" id="ARBA00023242"/>
    </source>
</evidence>
<feature type="domain" description="SAM-dependent MTase DRM-type" evidence="9">
    <location>
        <begin position="451"/>
        <end position="783"/>
    </location>
</feature>
<dbReference type="InterPro" id="IPR030380">
    <property type="entry name" value="SAM_MeTfrase_DRM"/>
</dbReference>
<dbReference type="Proteomes" id="UP000238479">
    <property type="component" value="Chromosome 2"/>
</dbReference>
<dbReference type="GO" id="GO:0003677">
    <property type="term" value="F:DNA binding"/>
    <property type="evidence" value="ECO:0007669"/>
    <property type="project" value="UniProtKB-KW"/>
</dbReference>
<dbReference type="SUPFAM" id="SSF53335">
    <property type="entry name" value="S-adenosyl-L-methionine-dependent methyltransferases"/>
    <property type="match status" value="2"/>
</dbReference>
<dbReference type="InterPro" id="IPR029063">
    <property type="entry name" value="SAM-dependent_MTases_sf"/>
</dbReference>
<dbReference type="Gramene" id="PRQ49335">
    <property type="protein sequence ID" value="PRQ49335"/>
    <property type="gene ID" value="RchiOBHm_Chr2g0120771"/>
</dbReference>
<keyword evidence="6" id="KW-0238">DNA-binding</keyword>
<dbReference type="GO" id="GO:0032259">
    <property type="term" value="P:methylation"/>
    <property type="evidence" value="ECO:0007669"/>
    <property type="project" value="UniProtKB-KW"/>
</dbReference>
<dbReference type="Gene3D" id="3.40.50.150">
    <property type="entry name" value="Vaccinia Virus protein VP39"/>
    <property type="match status" value="1"/>
</dbReference>
<evidence type="ECO:0000256" key="2">
    <source>
        <dbReference type="ARBA" id="ARBA00022603"/>
    </source>
</evidence>
<dbReference type="GO" id="GO:0005634">
    <property type="term" value="C:nucleus"/>
    <property type="evidence" value="ECO:0007669"/>
    <property type="project" value="UniProtKB-SubCell"/>
</dbReference>
<dbReference type="AlphaFoldDB" id="A0A2P6RSE6"/>
<evidence type="ECO:0000256" key="4">
    <source>
        <dbReference type="ARBA" id="ARBA00022691"/>
    </source>
</evidence>
<keyword evidence="7" id="KW-0539">Nucleus</keyword>
<comment type="caution">
    <text evidence="10">The sequence shown here is derived from an EMBL/GenBank/DDBJ whole genome shotgun (WGS) entry which is preliminary data.</text>
</comment>
<sequence>MQFKLGTLGMHVLKFFILLMRLHLLLNPRRRFVETVKNLKAQVFFFFVLARTSADDFRLHSLAWLKNRGGAAAPGFISRRVININMTTDSNRKSSSDHEYQHAIVPKEEILEFELPSPHAFPTHFGNNDASSSGSNMRANMIGMGFSPSRVDKVIEEKGEEDAEQLLETLLSYQDTQKSDSGSSDSLDSLFGDKDASSALEVSSMIQPKEEPDLSDGLDDGKKASLLMMNFSRDEVEFAMNRLGEDAPINDLVDFIIASQISVKLENDVDSTPVDEEKEDTSDEKLYGIMEKSVRLLEMGFSENQVSFAIEQFGSGAPLTDLAESIVTGQIYDNCYDKKIKVASHSNHSRNVSSFFGTASYGSVKVENEEFYPDTASRSRDRDLADNYLGKRPKQEIIDDSNSVPQFRVSRPIDFGENRKGKRPKREYIDDSSSSAWMEEKVDPEICKVGNPKLQSVNQMAAKPPYFFYGNVLNLPYDSWSKVSQFLYGHQPEYVNNQFFSALSRREGYVHNLPTENRFRILEEPPMTIQDAIPYAKNLWPPWDTRKQLTCISSETSGISQLCDRLGRMVSDCRGMLSPEKQREILHHCNSLNLVWVGRNKLGPLQPEYLEQILGYPLNHTKVGESGVIERLTSLKYCFQTDTLAYHLSVLKALYPEGLTMFSIFSGIGGAEIALHKLGIPLKGVVSVETCVTKRRILRRWWETTGQIGQLEQIDDIQKLTSSKLESLMKRFGGFDFLICQNPCSSSVSKIPAQSGSDPGFDFSLFYEFVRVYQRVRNMMDRKS</sequence>
<keyword evidence="4" id="KW-0949">S-adenosyl-L-methionine</keyword>
<dbReference type="PANTHER" id="PTHR23068">
    <property type="entry name" value="DNA CYTOSINE-5- -METHYLTRANSFERASE 3-RELATED"/>
    <property type="match status" value="1"/>
</dbReference>
<proteinExistence type="predicted"/>
<reference evidence="10 11" key="1">
    <citation type="journal article" date="2018" name="Nat. Genet.">
        <title>The Rosa genome provides new insights in the design of modern roses.</title>
        <authorList>
            <person name="Bendahmane M."/>
        </authorList>
    </citation>
    <scope>NUCLEOTIDE SEQUENCE [LARGE SCALE GENOMIC DNA]</scope>
    <source>
        <strain evidence="11">cv. Old Blush</strain>
    </source>
</reference>
<evidence type="ECO:0000256" key="8">
    <source>
        <dbReference type="SAM" id="MobiDB-lite"/>
    </source>
</evidence>
<dbReference type="PROSITE" id="PS51680">
    <property type="entry name" value="SAM_MT_DRM"/>
    <property type="match status" value="1"/>
</dbReference>
<accession>A0A2P6RSE6</accession>
<dbReference type="PANTHER" id="PTHR23068:SF11">
    <property type="entry name" value="INACTIVE DNA (CYTOSINE-5)-METHYLTRANSFERASE DRM3-RELATED"/>
    <property type="match status" value="1"/>
</dbReference>
<dbReference type="EMBL" id="PDCK01000040">
    <property type="protein sequence ID" value="PRQ49335.1"/>
    <property type="molecule type" value="Genomic_DNA"/>
</dbReference>
<evidence type="ECO:0000256" key="6">
    <source>
        <dbReference type="ARBA" id="ARBA00023125"/>
    </source>
</evidence>
<evidence type="ECO:0000256" key="3">
    <source>
        <dbReference type="ARBA" id="ARBA00022679"/>
    </source>
</evidence>
<dbReference type="STRING" id="74649.A0A2P6RSE6"/>
<evidence type="ECO:0000256" key="1">
    <source>
        <dbReference type="ARBA" id="ARBA00004123"/>
    </source>
</evidence>
<keyword evidence="11" id="KW-1185">Reference proteome</keyword>
<protein>
    <submittedName>
        <fullName evidence="10">Putative DNA (Cytosine-5-)-methyltransferase</fullName>
        <ecNumber evidence="10">2.1.1.37</ecNumber>
    </submittedName>
</protein>
<evidence type="ECO:0000256" key="5">
    <source>
        <dbReference type="ARBA" id="ARBA00022737"/>
    </source>
</evidence>
<dbReference type="InterPro" id="IPR050390">
    <property type="entry name" value="C5-Methyltransferase"/>
</dbReference>
<gene>
    <name evidence="10" type="ORF">RchiOBHm_Chr2g0120771</name>
</gene>
<keyword evidence="5" id="KW-0677">Repeat</keyword>
<comment type="subcellular location">
    <subcellularLocation>
        <location evidence="1">Nucleus</location>
    </subcellularLocation>
</comment>
<evidence type="ECO:0000313" key="10">
    <source>
        <dbReference type="EMBL" id="PRQ49335.1"/>
    </source>
</evidence>